<dbReference type="GO" id="GO:0002250">
    <property type="term" value="P:adaptive immune response"/>
    <property type="evidence" value="ECO:0007669"/>
    <property type="project" value="UniProtKB-KW"/>
</dbReference>
<keyword evidence="5" id="KW-1279">T cell receptor</keyword>
<reference evidence="9" key="2">
    <citation type="submission" date="2025-08" db="UniProtKB">
        <authorList>
            <consortium name="Ensembl"/>
        </authorList>
    </citation>
    <scope>IDENTIFICATION</scope>
    <source>
        <strain evidence="9">2N</strain>
    </source>
</reference>
<dbReference type="PANTHER" id="PTHR23268">
    <property type="entry name" value="T-CELL RECEPTOR BETA CHAIN"/>
    <property type="match status" value="1"/>
</dbReference>
<evidence type="ECO:0000256" key="4">
    <source>
        <dbReference type="ARBA" id="ARBA00023319"/>
    </source>
</evidence>
<accession>A0A286XU01</accession>
<dbReference type="STRING" id="10141.ENSCPOP00000029012"/>
<keyword evidence="1 6" id="KW-0732">Signal</keyword>
<evidence type="ECO:0008006" key="11">
    <source>
        <dbReference type="Google" id="ProtNLM"/>
    </source>
</evidence>
<evidence type="ECO:0000256" key="5">
    <source>
        <dbReference type="ARBA" id="ARBA00043266"/>
    </source>
</evidence>
<evidence type="ECO:0000256" key="1">
    <source>
        <dbReference type="ARBA" id="ARBA00022729"/>
    </source>
</evidence>
<dbReference type="SMART" id="SM00409">
    <property type="entry name" value="IG"/>
    <property type="match status" value="1"/>
</dbReference>
<dbReference type="AlphaFoldDB" id="A0A286XU01"/>
<dbReference type="InterPro" id="IPR003599">
    <property type="entry name" value="Ig_sub"/>
</dbReference>
<keyword evidence="10" id="KW-1185">Reference proteome</keyword>
<evidence type="ECO:0000313" key="10">
    <source>
        <dbReference type="Proteomes" id="UP000005447"/>
    </source>
</evidence>
<protein>
    <recommendedName>
        <fullName evidence="11">Ig-like domain-containing protein</fullName>
    </recommendedName>
</protein>
<evidence type="ECO:0000259" key="8">
    <source>
        <dbReference type="SMART" id="SM00409"/>
    </source>
</evidence>
<dbReference type="SUPFAM" id="SSF48726">
    <property type="entry name" value="Immunoglobulin"/>
    <property type="match status" value="1"/>
</dbReference>
<dbReference type="Bgee" id="ENSCPOG00000036686">
    <property type="expression patterns" value="Expressed in uterine cervix and 1 other cell type or tissue"/>
</dbReference>
<evidence type="ECO:0000313" key="9">
    <source>
        <dbReference type="Ensembl" id="ENSCPOP00000029012.1"/>
    </source>
</evidence>
<name>A0A286XU01_CAVPO</name>
<feature type="domain" description="Immunoglobulin" evidence="8">
    <location>
        <begin position="27"/>
        <end position="133"/>
    </location>
</feature>
<organism evidence="9 10">
    <name type="scientific">Cavia porcellus</name>
    <name type="common">Guinea pig</name>
    <dbReference type="NCBI Taxonomy" id="10141"/>
    <lineage>
        <taxon>Eukaryota</taxon>
        <taxon>Metazoa</taxon>
        <taxon>Chordata</taxon>
        <taxon>Craniata</taxon>
        <taxon>Vertebrata</taxon>
        <taxon>Euteleostomi</taxon>
        <taxon>Mammalia</taxon>
        <taxon>Eutheria</taxon>
        <taxon>Euarchontoglires</taxon>
        <taxon>Glires</taxon>
        <taxon>Rodentia</taxon>
        <taxon>Hystricomorpha</taxon>
        <taxon>Caviidae</taxon>
        <taxon>Cavia</taxon>
    </lineage>
</organism>
<dbReference type="GO" id="GO:0007166">
    <property type="term" value="P:cell surface receptor signaling pathway"/>
    <property type="evidence" value="ECO:0007669"/>
    <property type="project" value="TreeGrafter"/>
</dbReference>
<dbReference type="InterPro" id="IPR036179">
    <property type="entry name" value="Ig-like_dom_sf"/>
</dbReference>
<keyword evidence="3" id="KW-1064">Adaptive immunity</keyword>
<dbReference type="Pfam" id="PF07686">
    <property type="entry name" value="V-set"/>
    <property type="match status" value="1"/>
</dbReference>
<dbReference type="Ensembl" id="ENSCPOT00000042919.1">
    <property type="protein sequence ID" value="ENSCPOP00000029012.1"/>
    <property type="gene ID" value="ENSCPOG00000036686.1"/>
</dbReference>
<keyword evidence="4" id="KW-0393">Immunoglobulin domain</keyword>
<reference evidence="10" key="1">
    <citation type="journal article" date="2011" name="Nature">
        <title>A high-resolution map of human evolutionary constraint using 29 mammals.</title>
        <authorList>
            <person name="Lindblad-Toh K."/>
            <person name="Garber M."/>
            <person name="Zuk O."/>
            <person name="Lin M.F."/>
            <person name="Parker B.J."/>
            <person name="Washietl S."/>
            <person name="Kheradpour P."/>
            <person name="Ernst J."/>
            <person name="Jordan G."/>
            <person name="Mauceli E."/>
            <person name="Ward L.D."/>
            <person name="Lowe C.B."/>
            <person name="Holloway A.K."/>
            <person name="Clamp M."/>
            <person name="Gnerre S."/>
            <person name="Alfoldi J."/>
            <person name="Beal K."/>
            <person name="Chang J."/>
            <person name="Clawson H."/>
            <person name="Cuff J."/>
            <person name="Di Palma F."/>
            <person name="Fitzgerald S."/>
            <person name="Flicek P."/>
            <person name="Guttman M."/>
            <person name="Hubisz M.J."/>
            <person name="Jaffe D.B."/>
            <person name="Jungreis I."/>
            <person name="Kent W.J."/>
            <person name="Kostka D."/>
            <person name="Lara M."/>
            <person name="Martins A.L."/>
            <person name="Massingham T."/>
            <person name="Moltke I."/>
            <person name="Raney B.J."/>
            <person name="Rasmussen M.D."/>
            <person name="Robinson J."/>
            <person name="Stark A."/>
            <person name="Vilella A.J."/>
            <person name="Wen J."/>
            <person name="Xie X."/>
            <person name="Zody M.C."/>
            <person name="Baldwin J."/>
            <person name="Bloom T."/>
            <person name="Chin C.W."/>
            <person name="Heiman D."/>
            <person name="Nicol R."/>
            <person name="Nusbaum C."/>
            <person name="Young S."/>
            <person name="Wilkinson J."/>
            <person name="Worley K.C."/>
            <person name="Kovar C.L."/>
            <person name="Muzny D.M."/>
            <person name="Gibbs R.A."/>
            <person name="Cree A."/>
            <person name="Dihn H.H."/>
            <person name="Fowler G."/>
            <person name="Jhangiani S."/>
            <person name="Joshi V."/>
            <person name="Lee S."/>
            <person name="Lewis L.R."/>
            <person name="Nazareth L.V."/>
            <person name="Okwuonu G."/>
            <person name="Santibanez J."/>
            <person name="Warren W.C."/>
            <person name="Mardis E.R."/>
            <person name="Weinstock G.M."/>
            <person name="Wilson R.K."/>
            <person name="Delehaunty K."/>
            <person name="Dooling D."/>
            <person name="Fronik C."/>
            <person name="Fulton L."/>
            <person name="Fulton B."/>
            <person name="Graves T."/>
            <person name="Minx P."/>
            <person name="Sodergren E."/>
            <person name="Birney E."/>
            <person name="Margulies E.H."/>
            <person name="Herrero J."/>
            <person name="Green E.D."/>
            <person name="Haussler D."/>
            <person name="Siepel A."/>
            <person name="Goldman N."/>
            <person name="Pollard K.S."/>
            <person name="Pedersen J.S."/>
            <person name="Lander E.S."/>
            <person name="Kellis M."/>
        </authorList>
    </citation>
    <scope>NUCLEOTIDE SEQUENCE [LARGE SCALE GENOMIC DNA]</scope>
    <source>
        <strain evidence="10">2N</strain>
    </source>
</reference>
<dbReference type="VEuPathDB" id="HostDB:ENSCPOG00000036686"/>
<dbReference type="Gene3D" id="2.60.40.10">
    <property type="entry name" value="Immunoglobulins"/>
    <property type="match status" value="1"/>
</dbReference>
<dbReference type="PANTHER" id="PTHR23268:SF42">
    <property type="entry name" value="T CELL RECEPTOR BETA VARIABLE 10-1-RELATED"/>
    <property type="match status" value="1"/>
</dbReference>
<sequence>MGTKLFSWVTFSLLWAGHIEAGITQSPRFKVTKAKEKVTLKCQQTNKHDYMYWYRQDPGHGLRLIHYSYGIKYLEPGEFPKGYNVSRENTEDFPLTLDSATLTQSSVYFCASSDSTALHSHLLSVHEVQLERLWLSVP</sequence>
<dbReference type="EMBL" id="AAKN02015433">
    <property type="status" value="NOT_ANNOTATED_CDS"/>
    <property type="molecule type" value="Genomic_DNA"/>
</dbReference>
<dbReference type="InterPro" id="IPR013783">
    <property type="entry name" value="Ig-like_fold"/>
</dbReference>
<dbReference type="OMA" id="HYSYGVQ"/>
<reference evidence="9" key="3">
    <citation type="submission" date="2025-09" db="UniProtKB">
        <authorList>
            <consortium name="Ensembl"/>
        </authorList>
    </citation>
    <scope>IDENTIFICATION</scope>
    <source>
        <strain evidence="9">2N</strain>
    </source>
</reference>
<feature type="domain" description="Immunoglobulin V-set" evidence="7">
    <location>
        <begin position="37"/>
        <end position="112"/>
    </location>
</feature>
<proteinExistence type="predicted"/>
<feature type="chain" id="PRO_5012809579" description="Ig-like domain-containing protein" evidence="6">
    <location>
        <begin position="22"/>
        <end position="138"/>
    </location>
</feature>
<dbReference type="Proteomes" id="UP000005447">
    <property type="component" value="Unassembled WGS sequence"/>
</dbReference>
<evidence type="ECO:0000256" key="6">
    <source>
        <dbReference type="SAM" id="SignalP"/>
    </source>
</evidence>
<dbReference type="InParanoid" id="A0A286XU01"/>
<evidence type="ECO:0000256" key="3">
    <source>
        <dbReference type="ARBA" id="ARBA00023130"/>
    </source>
</evidence>
<dbReference type="FunCoup" id="A0A286XU01">
    <property type="interactions" value="567"/>
</dbReference>
<dbReference type="GeneTree" id="ENSGT00940000154542"/>
<dbReference type="GO" id="GO:0042101">
    <property type="term" value="C:T cell receptor complex"/>
    <property type="evidence" value="ECO:0007669"/>
    <property type="project" value="UniProtKB-KW"/>
</dbReference>
<dbReference type="SMART" id="SM00406">
    <property type="entry name" value="IGv"/>
    <property type="match status" value="1"/>
</dbReference>
<feature type="signal peptide" evidence="6">
    <location>
        <begin position="1"/>
        <end position="21"/>
    </location>
</feature>
<evidence type="ECO:0000259" key="7">
    <source>
        <dbReference type="SMART" id="SM00406"/>
    </source>
</evidence>
<evidence type="ECO:0000256" key="2">
    <source>
        <dbReference type="ARBA" id="ARBA00022859"/>
    </source>
</evidence>
<keyword evidence="2" id="KW-0391">Immunity</keyword>
<dbReference type="InterPro" id="IPR013106">
    <property type="entry name" value="Ig_V-set"/>
</dbReference>
<dbReference type="InterPro" id="IPR050413">
    <property type="entry name" value="TCR_beta_variable"/>
</dbReference>